<evidence type="ECO:0000313" key="2">
    <source>
        <dbReference type="Proteomes" id="UP001519460"/>
    </source>
</evidence>
<dbReference type="EMBL" id="JACVVK020000372">
    <property type="protein sequence ID" value="KAK7476581.1"/>
    <property type="molecule type" value="Genomic_DNA"/>
</dbReference>
<dbReference type="AlphaFoldDB" id="A0ABD0JPE0"/>
<keyword evidence="2" id="KW-1185">Reference proteome</keyword>
<accession>A0ABD0JPE0</accession>
<dbReference type="Proteomes" id="UP001519460">
    <property type="component" value="Unassembled WGS sequence"/>
</dbReference>
<sequence>MLVCREEKKFPSSTSMDFHKALYSVKVRHQEAIAKMHNDIHVFPVITHAEVVSGQEELLLNLSRGVRAFSNHENVLSLGFVTMRLSFA</sequence>
<comment type="caution">
    <text evidence="1">The sequence shown here is derived from an EMBL/GenBank/DDBJ whole genome shotgun (WGS) entry which is preliminary data.</text>
</comment>
<proteinExistence type="predicted"/>
<name>A0ABD0JPE0_9CAEN</name>
<gene>
    <name evidence="1" type="ORF">BaRGS_00032199</name>
</gene>
<evidence type="ECO:0000313" key="1">
    <source>
        <dbReference type="EMBL" id="KAK7476581.1"/>
    </source>
</evidence>
<protein>
    <submittedName>
        <fullName evidence="1">Uncharacterized protein</fullName>
    </submittedName>
</protein>
<reference evidence="1 2" key="1">
    <citation type="journal article" date="2023" name="Sci. Data">
        <title>Genome assembly of the Korean intertidal mud-creeper Batillaria attramentaria.</title>
        <authorList>
            <person name="Patra A.K."/>
            <person name="Ho P.T."/>
            <person name="Jun S."/>
            <person name="Lee S.J."/>
            <person name="Kim Y."/>
            <person name="Won Y.J."/>
        </authorList>
    </citation>
    <scope>NUCLEOTIDE SEQUENCE [LARGE SCALE GENOMIC DNA]</scope>
    <source>
        <strain evidence="1">Wonlab-2016</strain>
    </source>
</reference>
<organism evidence="1 2">
    <name type="scientific">Batillaria attramentaria</name>
    <dbReference type="NCBI Taxonomy" id="370345"/>
    <lineage>
        <taxon>Eukaryota</taxon>
        <taxon>Metazoa</taxon>
        <taxon>Spiralia</taxon>
        <taxon>Lophotrochozoa</taxon>
        <taxon>Mollusca</taxon>
        <taxon>Gastropoda</taxon>
        <taxon>Caenogastropoda</taxon>
        <taxon>Sorbeoconcha</taxon>
        <taxon>Cerithioidea</taxon>
        <taxon>Batillariidae</taxon>
        <taxon>Batillaria</taxon>
    </lineage>
</organism>